<dbReference type="SUPFAM" id="SSF54001">
    <property type="entry name" value="Cysteine proteinases"/>
    <property type="match status" value="1"/>
</dbReference>
<evidence type="ECO:0000259" key="5">
    <source>
        <dbReference type="SMART" id="SM00848"/>
    </source>
</evidence>
<dbReference type="Gene3D" id="3.90.70.10">
    <property type="entry name" value="Cysteine proteinases"/>
    <property type="match status" value="1"/>
</dbReference>
<dbReference type="PROSITE" id="PS00139">
    <property type="entry name" value="THIOL_PROTEASE_CYS"/>
    <property type="match status" value="1"/>
</dbReference>
<accession>A0A9Q0LDU2</accession>
<keyword evidence="6" id="KW-0378">Hydrolase</keyword>
<organism evidence="6 7">
    <name type="scientific">Anaeramoeba ignava</name>
    <name type="common">Anaerobic marine amoeba</name>
    <dbReference type="NCBI Taxonomy" id="1746090"/>
    <lineage>
        <taxon>Eukaryota</taxon>
        <taxon>Metamonada</taxon>
        <taxon>Anaeramoebidae</taxon>
        <taxon>Anaeramoeba</taxon>
    </lineage>
</organism>
<dbReference type="InterPro" id="IPR038765">
    <property type="entry name" value="Papain-like_cys_pep_sf"/>
</dbReference>
<dbReference type="InterPro" id="IPR000668">
    <property type="entry name" value="Peptidase_C1A_C"/>
</dbReference>
<dbReference type="OMA" id="THGVTKF"/>
<name>A0A9Q0LDU2_ANAIG</name>
<evidence type="ECO:0000313" key="6">
    <source>
        <dbReference type="EMBL" id="KAJ5070615.1"/>
    </source>
</evidence>
<evidence type="ECO:0000313" key="7">
    <source>
        <dbReference type="Proteomes" id="UP001149090"/>
    </source>
</evidence>
<dbReference type="InterPro" id="IPR013201">
    <property type="entry name" value="Prot_inhib_I29"/>
</dbReference>
<keyword evidence="6" id="KW-0645">Protease</keyword>
<dbReference type="Pfam" id="PF00112">
    <property type="entry name" value="Peptidase_C1"/>
    <property type="match status" value="1"/>
</dbReference>
<feature type="chain" id="PRO_5040264130" evidence="3">
    <location>
        <begin position="22"/>
        <end position="359"/>
    </location>
</feature>
<gene>
    <name evidence="6" type="ORF">M0811_10685</name>
</gene>
<evidence type="ECO:0000256" key="3">
    <source>
        <dbReference type="SAM" id="SignalP"/>
    </source>
</evidence>
<dbReference type="Proteomes" id="UP001149090">
    <property type="component" value="Unassembled WGS sequence"/>
</dbReference>
<dbReference type="SMART" id="SM00848">
    <property type="entry name" value="Inhibitor_I29"/>
    <property type="match status" value="1"/>
</dbReference>
<evidence type="ECO:0000256" key="2">
    <source>
        <dbReference type="ARBA" id="ARBA00023157"/>
    </source>
</evidence>
<sequence length="359" mass="40690">MFLLKSNQIFFFFCFFLLVSSIQIEQQKIQFENWMNKYKKFYSSEKEKETRFQIFQENLLRIENLRQSDPSAKYDINMFADLTPEEFKKTHLLSKKFPELKSQDKISEELSLKDIPSSFDWRTQGKVTAVKDQGDCGSCWAFSAIQQIESAWAIAGNPLTNLSVEQAVECSGGCDPTTQVCQACGCFGGFPWFVYSDSMTWGGISTETNYPYCIPPFGGCYPCLVNTTGKTICPAPEYCNRTCNTHAPLTAHISNWSFTPEDEDQMAAYLVSEGPLSACIDSEWMEFYFGGIANPLFCGSSVDDIDHCILVVGYGEDGSKKFWILKNSWGKSWGENGYARLIRGKKKCCIDLRVTYTTI</sequence>
<dbReference type="PANTHER" id="PTHR12411">
    <property type="entry name" value="CYSTEINE PROTEASE FAMILY C1-RELATED"/>
    <property type="match status" value="1"/>
</dbReference>
<dbReference type="OrthoDB" id="65740at2759"/>
<dbReference type="InterPro" id="IPR025660">
    <property type="entry name" value="Pept_his_AS"/>
</dbReference>
<dbReference type="GO" id="GO:0006508">
    <property type="term" value="P:proteolysis"/>
    <property type="evidence" value="ECO:0007669"/>
    <property type="project" value="UniProtKB-KW"/>
</dbReference>
<dbReference type="PROSITE" id="PS00639">
    <property type="entry name" value="THIOL_PROTEASE_HIS"/>
    <property type="match status" value="1"/>
</dbReference>
<feature type="domain" description="Peptidase C1A papain C-terminal" evidence="4">
    <location>
        <begin position="115"/>
        <end position="358"/>
    </location>
</feature>
<dbReference type="PRINTS" id="PR00705">
    <property type="entry name" value="PAPAIN"/>
</dbReference>
<feature type="domain" description="Cathepsin propeptide inhibitor" evidence="5">
    <location>
        <begin position="31"/>
        <end position="87"/>
    </location>
</feature>
<dbReference type="AlphaFoldDB" id="A0A9Q0LDU2"/>
<evidence type="ECO:0000259" key="4">
    <source>
        <dbReference type="SMART" id="SM00645"/>
    </source>
</evidence>
<keyword evidence="3" id="KW-0732">Signal</keyword>
<dbReference type="InterPro" id="IPR039417">
    <property type="entry name" value="Peptidase_C1A_papain-like"/>
</dbReference>
<reference evidence="6" key="1">
    <citation type="submission" date="2022-10" db="EMBL/GenBank/DDBJ databases">
        <title>Novel sulphate-reducing endosymbionts in the free-living metamonad Anaeramoeba.</title>
        <authorList>
            <person name="Jerlstrom-Hultqvist J."/>
            <person name="Cepicka I."/>
            <person name="Gallot-Lavallee L."/>
            <person name="Salas-Leiva D."/>
            <person name="Curtis B.A."/>
            <person name="Zahonova K."/>
            <person name="Pipaliya S."/>
            <person name="Dacks J."/>
            <person name="Roger A.J."/>
        </authorList>
    </citation>
    <scope>NUCLEOTIDE SEQUENCE</scope>
    <source>
        <strain evidence="6">BMAN</strain>
    </source>
</reference>
<dbReference type="EMBL" id="JAPDFW010000093">
    <property type="protein sequence ID" value="KAJ5070615.1"/>
    <property type="molecule type" value="Genomic_DNA"/>
</dbReference>
<dbReference type="GO" id="GO:0008234">
    <property type="term" value="F:cysteine-type peptidase activity"/>
    <property type="evidence" value="ECO:0007669"/>
    <property type="project" value="InterPro"/>
</dbReference>
<dbReference type="InterPro" id="IPR000169">
    <property type="entry name" value="Pept_cys_AS"/>
</dbReference>
<dbReference type="Pfam" id="PF08246">
    <property type="entry name" value="Inhibitor_I29"/>
    <property type="match status" value="1"/>
</dbReference>
<protein>
    <submittedName>
        <fullName evidence="6">Cysteine protease rd19c-related</fullName>
    </submittedName>
</protein>
<evidence type="ECO:0000256" key="1">
    <source>
        <dbReference type="ARBA" id="ARBA00008455"/>
    </source>
</evidence>
<proteinExistence type="inferred from homology"/>
<dbReference type="SMART" id="SM00645">
    <property type="entry name" value="Pept_C1"/>
    <property type="match status" value="1"/>
</dbReference>
<feature type="signal peptide" evidence="3">
    <location>
        <begin position="1"/>
        <end position="21"/>
    </location>
</feature>
<keyword evidence="7" id="KW-1185">Reference proteome</keyword>
<comment type="caution">
    <text evidence="6">The sequence shown here is derived from an EMBL/GenBank/DDBJ whole genome shotgun (WGS) entry which is preliminary data.</text>
</comment>
<comment type="similarity">
    <text evidence="1">Belongs to the peptidase C1 family.</text>
</comment>
<dbReference type="InterPro" id="IPR013128">
    <property type="entry name" value="Peptidase_C1A"/>
</dbReference>
<keyword evidence="2" id="KW-1015">Disulfide bond</keyword>
<dbReference type="CDD" id="cd02248">
    <property type="entry name" value="Peptidase_C1A"/>
    <property type="match status" value="1"/>
</dbReference>